<gene>
    <name evidence="1" type="ORF">NUW58_g9594</name>
</gene>
<organism evidence="1 2">
    <name type="scientific">Xylaria curta</name>
    <dbReference type="NCBI Taxonomy" id="42375"/>
    <lineage>
        <taxon>Eukaryota</taxon>
        <taxon>Fungi</taxon>
        <taxon>Dikarya</taxon>
        <taxon>Ascomycota</taxon>
        <taxon>Pezizomycotina</taxon>
        <taxon>Sordariomycetes</taxon>
        <taxon>Xylariomycetidae</taxon>
        <taxon>Xylariales</taxon>
        <taxon>Xylariaceae</taxon>
        <taxon>Xylaria</taxon>
    </lineage>
</organism>
<evidence type="ECO:0000313" key="1">
    <source>
        <dbReference type="EMBL" id="KAJ2970781.1"/>
    </source>
</evidence>
<sequence length="518" mass="58925">MPSSHEKPPALDQDDSSHPDDSFVLGMGPSRLTQYLGFSVCSPCMTCYAGIPATSPYDYPETRLYMDNKPQPSHSVSSTLSQVPPGALAGSSPIVTQQTFPSYTGLQPNRSMPPEQWAVQPSTSHEGMCETNPDDKAGTCLTCLRVSNVKVWRMPCLRYKITDVRLFKPGQVKGHEWTRRWMEGVADDISHWASTETRKVRVTEGYTENAVELRVRQFVPQEGDSLERSWVYNGVRKRVTIPAYAIVNLEEAKNAYSSYISRSLPECCRKILLGKDRLLGATYAMALRTTRDPAVAENEKELLKKALQLWMAVRMTTKSTVIVGEETLGMTPDIMDETSPLQGKIPIPPVMGAQIELVLIHQIQSSLRREMLENLQTITQANKQHTWFTTYLITFILLHNVALLCQHDAGYARKHGMKTRFAREDMVREYQLGANVLLAYFHYCNKGIYPFSAECKEQDLTTLAALDESRAQFIKQTKSHVEKHRKSWAKLRESNDYENDFYYISQLYEENWMPQPTI</sequence>
<evidence type="ECO:0000313" key="2">
    <source>
        <dbReference type="Proteomes" id="UP001143856"/>
    </source>
</evidence>
<name>A0ACC1MX08_9PEZI</name>
<protein>
    <submittedName>
        <fullName evidence="1">Uncharacterized protein</fullName>
    </submittedName>
</protein>
<reference evidence="1" key="1">
    <citation type="submission" date="2022-10" db="EMBL/GenBank/DDBJ databases">
        <title>Genome Sequence of Xylaria curta.</title>
        <authorList>
            <person name="Buettner E."/>
        </authorList>
    </citation>
    <scope>NUCLEOTIDE SEQUENCE</scope>
    <source>
        <strain evidence="1">Babe10</strain>
    </source>
</reference>
<accession>A0ACC1MX08</accession>
<proteinExistence type="predicted"/>
<comment type="caution">
    <text evidence="1">The sequence shown here is derived from an EMBL/GenBank/DDBJ whole genome shotgun (WGS) entry which is preliminary data.</text>
</comment>
<keyword evidence="2" id="KW-1185">Reference proteome</keyword>
<dbReference type="EMBL" id="JAPDGR010003564">
    <property type="protein sequence ID" value="KAJ2970781.1"/>
    <property type="molecule type" value="Genomic_DNA"/>
</dbReference>
<dbReference type="Proteomes" id="UP001143856">
    <property type="component" value="Unassembled WGS sequence"/>
</dbReference>